<reference evidence="2 3" key="1">
    <citation type="submission" date="2015-03" db="EMBL/GenBank/DDBJ databases">
        <title>Genome assembly of Sandaracinus amylolyticus DSM 53668.</title>
        <authorList>
            <person name="Sharma G."/>
            <person name="Subramanian S."/>
        </authorList>
    </citation>
    <scope>NUCLEOTIDE SEQUENCE [LARGE SCALE GENOMIC DNA]</scope>
    <source>
        <strain evidence="2 3">DSM 53668</strain>
    </source>
</reference>
<proteinExistence type="predicted"/>
<gene>
    <name evidence="2" type="ORF">DB32_003707</name>
</gene>
<feature type="chain" id="PRO_5005437257" description="Lipid/polyisoprenoid-binding YceI-like domain-containing protein" evidence="1">
    <location>
        <begin position="21"/>
        <end position="218"/>
    </location>
</feature>
<accession>A0A0F6W3R4</accession>
<protein>
    <recommendedName>
        <fullName evidence="4">Lipid/polyisoprenoid-binding YceI-like domain-containing protein</fullName>
    </recommendedName>
</protein>
<dbReference type="AlphaFoldDB" id="A0A0F6W3R4"/>
<keyword evidence="1" id="KW-0732">Signal</keyword>
<dbReference type="STRING" id="927083.DB32_003707"/>
<organism evidence="2 3">
    <name type="scientific">Sandaracinus amylolyticus</name>
    <dbReference type="NCBI Taxonomy" id="927083"/>
    <lineage>
        <taxon>Bacteria</taxon>
        <taxon>Pseudomonadati</taxon>
        <taxon>Myxococcota</taxon>
        <taxon>Polyangia</taxon>
        <taxon>Polyangiales</taxon>
        <taxon>Sandaracinaceae</taxon>
        <taxon>Sandaracinus</taxon>
    </lineage>
</organism>
<evidence type="ECO:0008006" key="4">
    <source>
        <dbReference type="Google" id="ProtNLM"/>
    </source>
</evidence>
<dbReference type="EMBL" id="CP011125">
    <property type="protein sequence ID" value="AKF06558.1"/>
    <property type="molecule type" value="Genomic_DNA"/>
</dbReference>
<dbReference type="KEGG" id="samy:DB32_003707"/>
<evidence type="ECO:0000313" key="2">
    <source>
        <dbReference type="EMBL" id="AKF06558.1"/>
    </source>
</evidence>
<dbReference type="Proteomes" id="UP000034883">
    <property type="component" value="Chromosome"/>
</dbReference>
<feature type="signal peptide" evidence="1">
    <location>
        <begin position="1"/>
        <end position="20"/>
    </location>
</feature>
<sequence length="218" mass="22617">MLSIALSVLAVLACAGTSGRAVVFPVVARASAPATFTTSTGWDVVLDEASVTLRALRVLAADDDALSQLLSSPVARAHGGHALERGVRAELLGPIELDALAPEPTEIGIAHGSAGPARAIDLELGESDVVARVRGVATRGDEQVVIAGELVVPGGLRLEGLPLDASIDELGALHVSISVDRWLDQARFDEASYALAWSLGIRDARAFVVTWDPEGGME</sequence>
<name>A0A0F6W3R4_9BACT</name>
<keyword evidence="3" id="KW-1185">Reference proteome</keyword>
<evidence type="ECO:0000256" key="1">
    <source>
        <dbReference type="SAM" id="SignalP"/>
    </source>
</evidence>
<evidence type="ECO:0000313" key="3">
    <source>
        <dbReference type="Proteomes" id="UP000034883"/>
    </source>
</evidence>